<dbReference type="AlphaFoldDB" id="A0A2N9WUP0"/>
<proteinExistence type="predicted"/>
<accession>A0A2N9WUP0</accession>
<evidence type="ECO:0000313" key="1">
    <source>
        <dbReference type="EMBL" id="PIT16420.1"/>
    </source>
</evidence>
<evidence type="ECO:0000313" key="2">
    <source>
        <dbReference type="Proteomes" id="UP000231293"/>
    </source>
</evidence>
<organism evidence="1 2">
    <name type="scientific">Snodgrassella alvi</name>
    <dbReference type="NCBI Taxonomy" id="1196083"/>
    <lineage>
        <taxon>Bacteria</taxon>
        <taxon>Pseudomonadati</taxon>
        <taxon>Pseudomonadota</taxon>
        <taxon>Betaproteobacteria</taxon>
        <taxon>Neisseriales</taxon>
        <taxon>Neisseriaceae</taxon>
        <taxon>Snodgrassella</taxon>
    </lineage>
</organism>
<reference evidence="1 2" key="1">
    <citation type="journal article" date="2017" name="MBio">
        <title>Type VI secretion-mediated competition in the bee gut microbiome.</title>
        <authorList>
            <person name="Steele M.I."/>
            <person name="Kwong W.K."/>
            <person name="Powell J.E."/>
            <person name="Whiteley M."/>
            <person name="Moran N.A."/>
        </authorList>
    </citation>
    <scope>NUCLEOTIDE SEQUENCE [LARGE SCALE GENOMIC DNA]</scope>
    <source>
        <strain evidence="1 2">App2-2</strain>
    </source>
</reference>
<sequence>MYITQTWLIEHGACENGISDFNAHFPDGGWAWHVLALCEDLGYIGYVRWLIENLYLASEP</sequence>
<gene>
    <name evidence="1" type="ORF">BGI32_04605</name>
</gene>
<dbReference type="EMBL" id="MDVB01000054">
    <property type="protein sequence ID" value="PIT16420.1"/>
    <property type="molecule type" value="Genomic_DNA"/>
</dbReference>
<protein>
    <submittedName>
        <fullName evidence="1">Uncharacterized protein</fullName>
    </submittedName>
</protein>
<dbReference type="Proteomes" id="UP000231293">
    <property type="component" value="Unassembled WGS sequence"/>
</dbReference>
<comment type="caution">
    <text evidence="1">The sequence shown here is derived from an EMBL/GenBank/DDBJ whole genome shotgun (WGS) entry which is preliminary data.</text>
</comment>
<name>A0A2N9WUP0_9NEIS</name>